<proteinExistence type="predicted"/>
<reference evidence="1 2" key="1">
    <citation type="submission" date="2022-05" db="EMBL/GenBank/DDBJ databases">
        <authorList>
            <consortium name="Genoscope - CEA"/>
            <person name="William W."/>
        </authorList>
    </citation>
    <scope>NUCLEOTIDE SEQUENCE [LARGE SCALE GENOMIC DNA]</scope>
</reference>
<organism evidence="1 2">
    <name type="scientific">Porites evermanni</name>
    <dbReference type="NCBI Taxonomy" id="104178"/>
    <lineage>
        <taxon>Eukaryota</taxon>
        <taxon>Metazoa</taxon>
        <taxon>Cnidaria</taxon>
        <taxon>Anthozoa</taxon>
        <taxon>Hexacorallia</taxon>
        <taxon>Scleractinia</taxon>
        <taxon>Fungiina</taxon>
        <taxon>Poritidae</taxon>
        <taxon>Porites</taxon>
    </lineage>
</organism>
<evidence type="ECO:0000313" key="2">
    <source>
        <dbReference type="Proteomes" id="UP001159427"/>
    </source>
</evidence>
<dbReference type="EMBL" id="CALNXI010001207">
    <property type="protein sequence ID" value="CAH3160149.1"/>
    <property type="molecule type" value="Genomic_DNA"/>
</dbReference>
<sequence length="238" mass="26387">MVPIWPDQEPITILRPRSLCSVPKRSLNVSLPNVSCACGMVKICASLIARVTMVAKRAQMCTDSRYMKFKFLMLAIMLAIFPIPTEASSRTCPRWVKLNKSPVCFGAKGNQYGRFSYHRNIFVSSFMLVHRSGKVSCNKRAYSYWGCQPNQGQLLVLLTDQNNKILAPEAKIVNSSGRYNLAGYSSSSSVLVFCASKKPQCVFANSELRLWYGEDLRAGRGDSDNGGKTCADVYGLLA</sequence>
<comment type="caution">
    <text evidence="1">The sequence shown here is derived from an EMBL/GenBank/DDBJ whole genome shotgun (WGS) entry which is preliminary data.</text>
</comment>
<gene>
    <name evidence="1" type="ORF">PEVE_00003489</name>
</gene>
<accession>A0ABN8Q9Q9</accession>
<name>A0ABN8Q9Q9_9CNID</name>
<keyword evidence="2" id="KW-1185">Reference proteome</keyword>
<evidence type="ECO:0000313" key="1">
    <source>
        <dbReference type="EMBL" id="CAH3160149.1"/>
    </source>
</evidence>
<protein>
    <submittedName>
        <fullName evidence="1">Uncharacterized protein</fullName>
    </submittedName>
</protein>
<dbReference type="Proteomes" id="UP001159427">
    <property type="component" value="Unassembled WGS sequence"/>
</dbReference>